<protein>
    <recommendedName>
        <fullName evidence="3">Bacteriocin-type signal sequence-containing protein</fullName>
    </recommendedName>
</protein>
<sequence length="56" mass="6203">MKNVKKLSREELKSVSGGYSCYCGNDYAGDFVLVQTCVSVCSMWNILKPVKPTNPN</sequence>
<evidence type="ECO:0008006" key="3">
    <source>
        <dbReference type="Google" id="ProtNLM"/>
    </source>
</evidence>
<dbReference type="Proteomes" id="UP000184364">
    <property type="component" value="Unassembled WGS sequence"/>
</dbReference>
<dbReference type="AlphaFoldDB" id="A0A1M6RX81"/>
<dbReference type="EMBL" id="FRAV01000003">
    <property type="protein sequence ID" value="SHK37073.1"/>
    <property type="molecule type" value="Genomic_DNA"/>
</dbReference>
<keyword evidence="2" id="KW-1185">Reference proteome</keyword>
<dbReference type="NCBIfam" id="NF047798">
    <property type="entry name" value="leader_Chryseo"/>
    <property type="match status" value="1"/>
</dbReference>
<proteinExistence type="predicted"/>
<evidence type="ECO:0000313" key="2">
    <source>
        <dbReference type="Proteomes" id="UP000184364"/>
    </source>
</evidence>
<dbReference type="STRING" id="1302687.SAMN05444267_1003103"/>
<evidence type="ECO:0000313" key="1">
    <source>
        <dbReference type="EMBL" id="SHK37073.1"/>
    </source>
</evidence>
<dbReference type="InterPro" id="IPR058074">
    <property type="entry name" value="Bacteriocin-like"/>
</dbReference>
<reference evidence="2" key="1">
    <citation type="submission" date="2016-11" db="EMBL/GenBank/DDBJ databases">
        <authorList>
            <person name="Varghese N."/>
            <person name="Submissions S."/>
        </authorList>
    </citation>
    <scope>NUCLEOTIDE SEQUENCE [LARGE SCALE GENOMIC DNA]</scope>
    <source>
        <strain evidence="2">DSM 26899</strain>
    </source>
</reference>
<accession>A0A1M6RX81</accession>
<name>A0A1M6RX81_9FLAO</name>
<dbReference type="RefSeq" id="WP_175549561.1">
    <property type="nucleotide sequence ID" value="NZ_FRAV01000003.1"/>
</dbReference>
<gene>
    <name evidence="1" type="ORF">SAMN05444267_1003103</name>
</gene>
<organism evidence="1 2">
    <name type="scientific">Chryseobacterium polytrichastri</name>
    <dbReference type="NCBI Taxonomy" id="1302687"/>
    <lineage>
        <taxon>Bacteria</taxon>
        <taxon>Pseudomonadati</taxon>
        <taxon>Bacteroidota</taxon>
        <taxon>Flavobacteriia</taxon>
        <taxon>Flavobacteriales</taxon>
        <taxon>Weeksellaceae</taxon>
        <taxon>Chryseobacterium group</taxon>
        <taxon>Chryseobacterium</taxon>
    </lineage>
</organism>